<dbReference type="GO" id="GO:0034976">
    <property type="term" value="P:response to endoplasmic reticulum stress"/>
    <property type="evidence" value="ECO:0007669"/>
    <property type="project" value="TreeGrafter"/>
</dbReference>
<sequence length="329" mass="37691">MKSLYIYHFLLLLLFSIVTNAQNFYDKTPNIIELSPSNFDKVVHKSNYTTLVEFYAPWCGHCQQLKSSYGKVSKLLKDLAVQVAAVNCDEAKNKQLCAINRVQGYPTLMVFRPPKYDVNSNGNRNNRQFKHANELYRGERSFKSITDFALSRIKNYVKKYIRPTKLVDALKKDVSTNDINSNRPKVVVLSKGSKISPVLKTLAIDWLGLIDFYMIPKEYLSVDSTSNDIKCPVKSIDDNNINIVDTFFCDELPNYASDSLLVVFSSGSNGTNYTVMDSDKFSPLNINKFLIEILQMQPREGYMSKRHEWLHKQATKKLKNPPPPVFDEL</sequence>
<dbReference type="VEuPathDB" id="FungiDB:SCODWIG_01502"/>
<proteinExistence type="predicted"/>
<dbReference type="GO" id="GO:0016853">
    <property type="term" value="F:isomerase activity"/>
    <property type="evidence" value="ECO:0007669"/>
    <property type="project" value="UniProtKB-KW"/>
</dbReference>
<dbReference type="EMBL" id="UFAJ01000195">
    <property type="protein sequence ID" value="SSD59741.1"/>
    <property type="molecule type" value="Genomic_DNA"/>
</dbReference>
<gene>
    <name evidence="3" type="ORF">SCODWIG_01502</name>
</gene>
<dbReference type="GO" id="GO:0005788">
    <property type="term" value="C:endoplasmic reticulum lumen"/>
    <property type="evidence" value="ECO:0007669"/>
    <property type="project" value="TreeGrafter"/>
</dbReference>
<dbReference type="AlphaFoldDB" id="A0A376B520"/>
<dbReference type="PANTHER" id="PTHR45815:SF3">
    <property type="entry name" value="PROTEIN DISULFIDE-ISOMERASE A6"/>
    <property type="match status" value="1"/>
</dbReference>
<evidence type="ECO:0000313" key="3">
    <source>
        <dbReference type="EMBL" id="SSD59741.1"/>
    </source>
</evidence>
<dbReference type="InterPro" id="IPR017937">
    <property type="entry name" value="Thioredoxin_CS"/>
</dbReference>
<dbReference type="PROSITE" id="PS00194">
    <property type="entry name" value="THIOREDOXIN_1"/>
    <property type="match status" value="1"/>
</dbReference>
<evidence type="ECO:0000313" key="4">
    <source>
        <dbReference type="Proteomes" id="UP000262825"/>
    </source>
</evidence>
<dbReference type="SUPFAM" id="SSF52833">
    <property type="entry name" value="Thioredoxin-like"/>
    <property type="match status" value="1"/>
</dbReference>
<reference evidence="4" key="1">
    <citation type="submission" date="2018-06" db="EMBL/GenBank/DDBJ databases">
        <authorList>
            <person name="Guldener U."/>
        </authorList>
    </citation>
    <scope>NUCLEOTIDE SEQUENCE [LARGE SCALE GENOMIC DNA]</scope>
    <source>
        <strain evidence="4">UTAD17</strain>
    </source>
</reference>
<feature type="signal peptide" evidence="1">
    <location>
        <begin position="1"/>
        <end position="21"/>
    </location>
</feature>
<dbReference type="PANTHER" id="PTHR45815">
    <property type="entry name" value="PROTEIN DISULFIDE-ISOMERASE A6"/>
    <property type="match status" value="1"/>
</dbReference>
<dbReference type="Pfam" id="PF00085">
    <property type="entry name" value="Thioredoxin"/>
    <property type="match status" value="1"/>
</dbReference>
<dbReference type="Gene3D" id="3.40.30.10">
    <property type="entry name" value="Glutaredoxin"/>
    <property type="match status" value="2"/>
</dbReference>
<dbReference type="InterPro" id="IPR013766">
    <property type="entry name" value="Thioredoxin_domain"/>
</dbReference>
<dbReference type="PROSITE" id="PS51352">
    <property type="entry name" value="THIOREDOXIN_2"/>
    <property type="match status" value="1"/>
</dbReference>
<organism evidence="3 4">
    <name type="scientific">Saccharomycodes ludwigii</name>
    <dbReference type="NCBI Taxonomy" id="36035"/>
    <lineage>
        <taxon>Eukaryota</taxon>
        <taxon>Fungi</taxon>
        <taxon>Dikarya</taxon>
        <taxon>Ascomycota</taxon>
        <taxon>Saccharomycotina</taxon>
        <taxon>Saccharomycetes</taxon>
        <taxon>Saccharomycodales</taxon>
        <taxon>Saccharomycodaceae</taxon>
        <taxon>Saccharomycodes</taxon>
    </lineage>
</organism>
<feature type="domain" description="Thioredoxin" evidence="2">
    <location>
        <begin position="15"/>
        <end position="158"/>
    </location>
</feature>
<protein>
    <submittedName>
        <fullName evidence="3">Related to Protein disulfide-isomerase MPD1</fullName>
    </submittedName>
</protein>
<accession>A0A376B520</accession>
<dbReference type="PRINTS" id="PR00421">
    <property type="entry name" value="THIOREDOXIN"/>
</dbReference>
<keyword evidence="4" id="KW-1185">Reference proteome</keyword>
<evidence type="ECO:0000259" key="2">
    <source>
        <dbReference type="PROSITE" id="PS51352"/>
    </source>
</evidence>
<dbReference type="GO" id="GO:0015035">
    <property type="term" value="F:protein-disulfide reductase activity"/>
    <property type="evidence" value="ECO:0007669"/>
    <property type="project" value="TreeGrafter"/>
</dbReference>
<feature type="chain" id="PRO_5016572719" evidence="1">
    <location>
        <begin position="22"/>
        <end position="329"/>
    </location>
</feature>
<keyword evidence="1" id="KW-0732">Signal</keyword>
<evidence type="ECO:0000256" key="1">
    <source>
        <dbReference type="SAM" id="SignalP"/>
    </source>
</evidence>
<keyword evidence="3" id="KW-0413">Isomerase</keyword>
<dbReference type="CDD" id="cd03002">
    <property type="entry name" value="PDI_a_MPD1_like"/>
    <property type="match status" value="1"/>
</dbReference>
<dbReference type="Proteomes" id="UP000262825">
    <property type="component" value="Unassembled WGS sequence"/>
</dbReference>
<name>A0A376B520_9ASCO</name>
<dbReference type="InterPro" id="IPR036249">
    <property type="entry name" value="Thioredoxin-like_sf"/>
</dbReference>